<reference evidence="2" key="2">
    <citation type="submission" date="2018-10" db="UniProtKB">
        <authorList>
            <consortium name="EnsemblPlants"/>
        </authorList>
    </citation>
    <scope>IDENTIFICATION</scope>
</reference>
<dbReference type="GO" id="GO:0009733">
    <property type="term" value="P:response to auxin"/>
    <property type="evidence" value="ECO:0007669"/>
    <property type="project" value="InterPro"/>
</dbReference>
<protein>
    <submittedName>
        <fullName evidence="2">Uncharacterized protein</fullName>
    </submittedName>
</protein>
<dbReference type="PANTHER" id="PTHR31374">
    <property type="entry name" value="AUXIN-INDUCED PROTEIN-LIKE-RELATED"/>
    <property type="match status" value="1"/>
</dbReference>
<dbReference type="Gramene" id="TraesWEE_scaffold_157614_01G000100.1">
    <property type="protein sequence ID" value="TraesWEE_scaffold_157614_01G000100.1"/>
    <property type="gene ID" value="TraesWEE_scaffold_157614_01G000100"/>
</dbReference>
<dbReference type="OMA" id="DPGCKAT"/>
<reference evidence="2" key="1">
    <citation type="submission" date="2018-08" db="EMBL/GenBank/DDBJ databases">
        <authorList>
            <person name="Rossello M."/>
        </authorList>
    </citation>
    <scope>NUCLEOTIDE SEQUENCE [LARGE SCALE GENOMIC DNA]</scope>
    <source>
        <strain evidence="2">cv. Chinese Spring</strain>
    </source>
</reference>
<dbReference type="InterPro" id="IPR003676">
    <property type="entry name" value="SAUR_fam"/>
</dbReference>
<evidence type="ECO:0000313" key="2">
    <source>
        <dbReference type="EnsemblPlants" id="TraesCS7A02G468500.1.cds1"/>
    </source>
</evidence>
<dbReference type="EnsemblPlants" id="TraesCS7A02G468500.1">
    <property type="protein sequence ID" value="TraesCS7A02G468500.1.cds1"/>
    <property type="gene ID" value="TraesCS7A02G468500"/>
</dbReference>
<dbReference type="PANTHER" id="PTHR31374:SF341">
    <property type="match status" value="1"/>
</dbReference>
<dbReference type="Gramene" id="TraesCS7A02G468500.1">
    <property type="protein sequence ID" value="TraesCS7A02G468500.1.cds1"/>
    <property type="gene ID" value="TraesCS7A02G468500"/>
</dbReference>
<proteinExistence type="inferred from homology"/>
<dbReference type="OrthoDB" id="10383771at2759"/>
<gene>
    <name evidence="2" type="primary">LOC123154484</name>
</gene>
<accession>A0A3B6RQG0</accession>
<comment type="similarity">
    <text evidence="1">Belongs to the ARG7 family.</text>
</comment>
<dbReference type="RefSeq" id="XP_044429142.1">
    <property type="nucleotide sequence ID" value="XM_044573207.1"/>
</dbReference>
<name>A0A3B6RQG0_WHEAT</name>
<dbReference type="Proteomes" id="UP000019116">
    <property type="component" value="Chromosome 7A"/>
</dbReference>
<evidence type="ECO:0000256" key="1">
    <source>
        <dbReference type="ARBA" id="ARBA00006974"/>
    </source>
</evidence>
<organism evidence="2">
    <name type="scientific">Triticum aestivum</name>
    <name type="common">Wheat</name>
    <dbReference type="NCBI Taxonomy" id="4565"/>
    <lineage>
        <taxon>Eukaryota</taxon>
        <taxon>Viridiplantae</taxon>
        <taxon>Streptophyta</taxon>
        <taxon>Embryophyta</taxon>
        <taxon>Tracheophyta</taxon>
        <taxon>Spermatophyta</taxon>
        <taxon>Magnoliopsida</taxon>
        <taxon>Liliopsida</taxon>
        <taxon>Poales</taxon>
        <taxon>Poaceae</taxon>
        <taxon>BOP clade</taxon>
        <taxon>Pooideae</taxon>
        <taxon>Triticodae</taxon>
        <taxon>Triticeae</taxon>
        <taxon>Triticinae</taxon>
        <taxon>Triticum</taxon>
    </lineage>
</organism>
<evidence type="ECO:0000313" key="3">
    <source>
        <dbReference type="Proteomes" id="UP000019116"/>
    </source>
</evidence>
<sequence>MAASVQTPCFLSLTSSLIPRQEPASASKSLEVSAVDRSSNNMKRLLSRLSRVAAADACAAAAYQPLRPDAAAKGSSAVSSPSSSFFGARRLSRGAWVPQGHVPVCVGEEGGPVERFAVRAELLGQPAFKALLWRSAQEYGYGHPGALRIPCAVANFRRLLLGLSDPGCKATDDDDAALYY</sequence>
<dbReference type="GeneID" id="123154484"/>
<dbReference type="Pfam" id="PF02519">
    <property type="entry name" value="Auxin_inducible"/>
    <property type="match status" value="1"/>
</dbReference>
<dbReference type="AlphaFoldDB" id="A0A3B6RQG0"/>
<keyword evidence="3" id="KW-1185">Reference proteome</keyword>
<dbReference type="Gramene" id="TraesCS7A03G1136200.1">
    <property type="protein sequence ID" value="TraesCS7A03G1136200.1.CDS1"/>
    <property type="gene ID" value="TraesCS7A03G1136200"/>
</dbReference>